<keyword evidence="4" id="KW-1185">Reference proteome</keyword>
<evidence type="ECO:0000259" key="2">
    <source>
        <dbReference type="Pfam" id="PF08334"/>
    </source>
</evidence>
<comment type="caution">
    <text evidence="3">The sequence shown here is derived from an EMBL/GenBank/DDBJ whole genome shotgun (WGS) entry which is preliminary data.</text>
</comment>
<feature type="domain" description="Type II secretion system protein GspG C-terminal" evidence="2">
    <location>
        <begin position="36"/>
        <end position="130"/>
    </location>
</feature>
<dbReference type="EMBL" id="JAPDDT010000015">
    <property type="protein sequence ID" value="MCW1925580.1"/>
    <property type="molecule type" value="Genomic_DNA"/>
</dbReference>
<dbReference type="SUPFAM" id="SSF54523">
    <property type="entry name" value="Pili subunits"/>
    <property type="match status" value="1"/>
</dbReference>
<sequence>MRKSTFYGLATFCAAGSLFFGLVVWLVFFDTGGGASKSMRVEQDFVWMGNALKTYEINAGRPPTPAQGLEALLNEPMTGPKPRRWTQIVKRLPVDPWNTPYRFTLLAPKEREWRWELRSAGPDRDFGSPDDLASEYESGDNLISKAVQAQGNGDSTPSY</sequence>
<keyword evidence="1" id="KW-0812">Transmembrane</keyword>
<accession>A0ABT3GQ22</accession>
<gene>
    <name evidence="3" type="ORF">OKA05_23680</name>
</gene>
<dbReference type="Proteomes" id="UP001320876">
    <property type="component" value="Unassembled WGS sequence"/>
</dbReference>
<keyword evidence="1" id="KW-1133">Transmembrane helix</keyword>
<keyword evidence="1" id="KW-0472">Membrane</keyword>
<dbReference type="RefSeq" id="WP_264489687.1">
    <property type="nucleotide sequence ID" value="NZ_JAPDDT010000015.1"/>
</dbReference>
<protein>
    <submittedName>
        <fullName evidence="3">Type II secretion system protein GspG</fullName>
    </submittedName>
</protein>
<evidence type="ECO:0000313" key="4">
    <source>
        <dbReference type="Proteomes" id="UP001320876"/>
    </source>
</evidence>
<dbReference type="Pfam" id="PF08334">
    <property type="entry name" value="T2SSG"/>
    <property type="match status" value="1"/>
</dbReference>
<organism evidence="3 4">
    <name type="scientific">Luteolibacter arcticus</name>
    <dbReference type="NCBI Taxonomy" id="1581411"/>
    <lineage>
        <taxon>Bacteria</taxon>
        <taxon>Pseudomonadati</taxon>
        <taxon>Verrucomicrobiota</taxon>
        <taxon>Verrucomicrobiia</taxon>
        <taxon>Verrucomicrobiales</taxon>
        <taxon>Verrucomicrobiaceae</taxon>
        <taxon>Luteolibacter</taxon>
    </lineage>
</organism>
<feature type="transmembrane region" description="Helical" evidence="1">
    <location>
        <begin position="6"/>
        <end position="29"/>
    </location>
</feature>
<proteinExistence type="predicted"/>
<evidence type="ECO:0000313" key="3">
    <source>
        <dbReference type="EMBL" id="MCW1925580.1"/>
    </source>
</evidence>
<reference evidence="3 4" key="1">
    <citation type="submission" date="2022-10" db="EMBL/GenBank/DDBJ databases">
        <title>Luteolibacter arcticus strain CCTCC AB 2014275, whole genome shotgun sequencing project.</title>
        <authorList>
            <person name="Zhao G."/>
            <person name="Shen L."/>
        </authorList>
    </citation>
    <scope>NUCLEOTIDE SEQUENCE [LARGE SCALE GENOMIC DNA]</scope>
    <source>
        <strain evidence="3 4">CCTCC AB 2014275</strain>
    </source>
</reference>
<dbReference type="Gene3D" id="3.30.700.10">
    <property type="entry name" value="Glycoprotein, Type 4 Pilin"/>
    <property type="match status" value="1"/>
</dbReference>
<name>A0ABT3GQ22_9BACT</name>
<dbReference type="InterPro" id="IPR013545">
    <property type="entry name" value="T2SS_protein-GspG_C"/>
</dbReference>
<evidence type="ECO:0000256" key="1">
    <source>
        <dbReference type="SAM" id="Phobius"/>
    </source>
</evidence>
<dbReference type="InterPro" id="IPR045584">
    <property type="entry name" value="Pilin-like"/>
</dbReference>